<keyword evidence="4" id="KW-1185">Reference proteome</keyword>
<dbReference type="Proteomes" id="UP000702425">
    <property type="component" value="Unassembled WGS sequence"/>
</dbReference>
<comment type="caution">
    <text evidence="3">The sequence shown here is derived from an EMBL/GenBank/DDBJ whole genome shotgun (WGS) entry which is preliminary data.</text>
</comment>
<reference evidence="3 4" key="1">
    <citation type="journal article" date="2020" name="Sci. Rep.">
        <title>A novel cyanobacterial geosmin producer, revising GeoA distribution and dispersion patterns in Bacteria.</title>
        <authorList>
            <person name="Churro C."/>
            <person name="Semedo-Aguiar A.P."/>
            <person name="Silva A.D."/>
            <person name="Pereira-Leal J.B."/>
            <person name="Leite R.B."/>
        </authorList>
    </citation>
    <scope>NUCLEOTIDE SEQUENCE [LARGE SCALE GENOMIC DNA]</scope>
    <source>
        <strain evidence="3 4">IPMA8</strain>
    </source>
</reference>
<keyword evidence="2" id="KW-0732">Signal</keyword>
<keyword evidence="1" id="KW-0472">Membrane</keyword>
<evidence type="ECO:0000313" key="4">
    <source>
        <dbReference type="Proteomes" id="UP000702425"/>
    </source>
</evidence>
<feature type="chain" id="PRO_5046757641" evidence="2">
    <location>
        <begin position="28"/>
        <end position="189"/>
    </location>
</feature>
<dbReference type="EMBL" id="SRRZ01000021">
    <property type="protein sequence ID" value="NQE33857.1"/>
    <property type="molecule type" value="Genomic_DNA"/>
</dbReference>
<keyword evidence="1" id="KW-0812">Transmembrane</keyword>
<evidence type="ECO:0000256" key="1">
    <source>
        <dbReference type="SAM" id="Phobius"/>
    </source>
</evidence>
<evidence type="ECO:0000313" key="3">
    <source>
        <dbReference type="EMBL" id="NQE33857.1"/>
    </source>
</evidence>
<gene>
    <name evidence="3" type="ORF">E5S67_01578</name>
</gene>
<feature type="signal peptide" evidence="2">
    <location>
        <begin position="1"/>
        <end position="27"/>
    </location>
</feature>
<organism evidence="3 4">
    <name type="scientific">Microcoleus asticus IPMA8</name>
    <dbReference type="NCBI Taxonomy" id="2563858"/>
    <lineage>
        <taxon>Bacteria</taxon>
        <taxon>Bacillati</taxon>
        <taxon>Cyanobacteriota</taxon>
        <taxon>Cyanophyceae</taxon>
        <taxon>Oscillatoriophycideae</taxon>
        <taxon>Oscillatoriales</taxon>
        <taxon>Microcoleaceae</taxon>
        <taxon>Microcoleus</taxon>
        <taxon>Microcoleus asticus</taxon>
    </lineage>
</organism>
<accession>A0ABX2CVV4</accession>
<feature type="transmembrane region" description="Helical" evidence="1">
    <location>
        <begin position="163"/>
        <end position="184"/>
    </location>
</feature>
<name>A0ABX2CVV4_9CYAN</name>
<proteinExistence type="predicted"/>
<protein>
    <submittedName>
        <fullName evidence="3">Uncharacterized protein</fullName>
    </submittedName>
</protein>
<sequence>MQKLTIKSTFLLLSLVLSLGLSLPARADVLTPGFTKVYACFKIDNLNKYPHYLFIAVVRSVNSTLPGSHRILKPNLCFGDHGYRMYSQVYALPKSAVKPGEILAEQLKKFDEKDRRLIPSKLQIEHSRYVAAIFVGDITDVLEIVSISNNNLELRKKSSNSQMFILGLLVLSSPVVTAIVIFRLRKLPK</sequence>
<keyword evidence="1" id="KW-1133">Transmembrane helix</keyword>
<dbReference type="RefSeq" id="WP_172186524.1">
    <property type="nucleotide sequence ID" value="NZ_CAWPPK010000124.1"/>
</dbReference>
<evidence type="ECO:0000256" key="2">
    <source>
        <dbReference type="SAM" id="SignalP"/>
    </source>
</evidence>